<protein>
    <submittedName>
        <fullName evidence="2">Uncharacterized protein</fullName>
    </submittedName>
</protein>
<feature type="region of interest" description="Disordered" evidence="1">
    <location>
        <begin position="20"/>
        <end position="79"/>
    </location>
</feature>
<dbReference type="AlphaFoldDB" id="A0ABD2Y9N1"/>
<feature type="compositionally biased region" description="Polar residues" evidence="1">
    <location>
        <begin position="20"/>
        <end position="35"/>
    </location>
</feature>
<name>A0ABD2Y9N1_9GENT</name>
<reference evidence="2 3" key="1">
    <citation type="submission" date="2024-11" db="EMBL/GenBank/DDBJ databases">
        <title>A near-complete genome assembly of Cinchona calisaya.</title>
        <authorList>
            <person name="Lian D.C."/>
            <person name="Zhao X.W."/>
            <person name="Wei L."/>
        </authorList>
    </citation>
    <scope>NUCLEOTIDE SEQUENCE [LARGE SCALE GENOMIC DNA]</scope>
    <source>
        <tissue evidence="2">Nenye</tissue>
    </source>
</reference>
<dbReference type="EMBL" id="JBJUIK010000015">
    <property type="protein sequence ID" value="KAL3502905.1"/>
    <property type="molecule type" value="Genomic_DNA"/>
</dbReference>
<organism evidence="2 3">
    <name type="scientific">Cinchona calisaya</name>
    <dbReference type="NCBI Taxonomy" id="153742"/>
    <lineage>
        <taxon>Eukaryota</taxon>
        <taxon>Viridiplantae</taxon>
        <taxon>Streptophyta</taxon>
        <taxon>Embryophyta</taxon>
        <taxon>Tracheophyta</taxon>
        <taxon>Spermatophyta</taxon>
        <taxon>Magnoliopsida</taxon>
        <taxon>eudicotyledons</taxon>
        <taxon>Gunneridae</taxon>
        <taxon>Pentapetalae</taxon>
        <taxon>asterids</taxon>
        <taxon>lamiids</taxon>
        <taxon>Gentianales</taxon>
        <taxon>Rubiaceae</taxon>
        <taxon>Cinchonoideae</taxon>
        <taxon>Cinchoneae</taxon>
        <taxon>Cinchona</taxon>
    </lineage>
</organism>
<gene>
    <name evidence="2" type="ORF">ACH5RR_037354</name>
</gene>
<evidence type="ECO:0000313" key="2">
    <source>
        <dbReference type="EMBL" id="KAL3502905.1"/>
    </source>
</evidence>
<evidence type="ECO:0000256" key="1">
    <source>
        <dbReference type="SAM" id="MobiDB-lite"/>
    </source>
</evidence>
<comment type="caution">
    <text evidence="2">The sequence shown here is derived from an EMBL/GenBank/DDBJ whole genome shotgun (WGS) entry which is preliminary data.</text>
</comment>
<accession>A0ABD2Y9N1</accession>
<feature type="compositionally biased region" description="Basic and acidic residues" evidence="1">
    <location>
        <begin position="64"/>
        <end position="79"/>
    </location>
</feature>
<sequence length="118" mass="12910">MDESQYHKNLSIEEINCLQGTTGIPMNGKESNNTKSWDKGETSKQLIVEPRNGGQIGAPMGEATGHKKEKASGKNGEPQERRIIDSGIARKDHKRKNGKIALVLGMSKRGMKFSSSIT</sequence>
<keyword evidence="3" id="KW-1185">Reference proteome</keyword>
<evidence type="ECO:0000313" key="3">
    <source>
        <dbReference type="Proteomes" id="UP001630127"/>
    </source>
</evidence>
<dbReference type="Proteomes" id="UP001630127">
    <property type="component" value="Unassembled WGS sequence"/>
</dbReference>
<proteinExistence type="predicted"/>